<dbReference type="EnsemblMetazoa" id="Aqu2.1.42417_001">
    <property type="protein sequence ID" value="Aqu2.1.42417_001"/>
    <property type="gene ID" value="Aqu2.1.42417"/>
</dbReference>
<sequence>MSTMPPTVSKYENAREHYAAVANTKNAMLRKKYKIKRNLNPPTRSIDLSRQCSV</sequence>
<dbReference type="InParanoid" id="A0A1X7VQR2"/>
<accession>A0A1X7VQR2</accession>
<reference evidence="1" key="1">
    <citation type="submission" date="2017-05" db="UniProtKB">
        <authorList>
            <consortium name="EnsemblMetazoa"/>
        </authorList>
    </citation>
    <scope>IDENTIFICATION</scope>
</reference>
<name>A0A1X7VQR2_AMPQE</name>
<protein>
    <submittedName>
        <fullName evidence="1">Uncharacterized protein</fullName>
    </submittedName>
</protein>
<evidence type="ECO:0000313" key="1">
    <source>
        <dbReference type="EnsemblMetazoa" id="Aqu2.1.42417_001"/>
    </source>
</evidence>
<organism evidence="1">
    <name type="scientific">Amphimedon queenslandica</name>
    <name type="common">Sponge</name>
    <dbReference type="NCBI Taxonomy" id="400682"/>
    <lineage>
        <taxon>Eukaryota</taxon>
        <taxon>Metazoa</taxon>
        <taxon>Porifera</taxon>
        <taxon>Demospongiae</taxon>
        <taxon>Heteroscleromorpha</taxon>
        <taxon>Haplosclerida</taxon>
        <taxon>Niphatidae</taxon>
        <taxon>Amphimedon</taxon>
    </lineage>
</organism>
<proteinExistence type="predicted"/>
<dbReference type="AlphaFoldDB" id="A0A1X7VQR2"/>